<reference evidence="5" key="2">
    <citation type="submission" date="2021-01" db="EMBL/GenBank/DDBJ databases">
        <authorList>
            <person name="Mieszkin S."/>
            <person name="Pouder E."/>
            <person name="Alain K."/>
        </authorList>
    </citation>
    <scope>NUCLEOTIDE SEQUENCE</scope>
    <source>
        <strain evidence="5">HW T2.11</strain>
    </source>
</reference>
<dbReference type="PANTHER" id="PTHR30386:SF24">
    <property type="entry name" value="MULTIDRUG RESISTANCE EFFLUX PUMP"/>
    <property type="match status" value="1"/>
</dbReference>
<dbReference type="AlphaFoldDB" id="A0A963YUV3"/>
<gene>
    <name evidence="5" type="ORF">ASILVAE211_16755</name>
</gene>
<name>A0A963YUV3_9PROT</name>
<dbReference type="EMBL" id="JAESVB010000008">
    <property type="protein sequence ID" value="MCB8876845.1"/>
    <property type="molecule type" value="Genomic_DNA"/>
</dbReference>
<keyword evidence="1" id="KW-0472">Membrane</keyword>
<dbReference type="Pfam" id="PF25917">
    <property type="entry name" value="BSH_RND"/>
    <property type="match status" value="1"/>
</dbReference>
<evidence type="ECO:0000313" key="5">
    <source>
        <dbReference type="EMBL" id="MCB8876845.1"/>
    </source>
</evidence>
<evidence type="ECO:0000313" key="6">
    <source>
        <dbReference type="Proteomes" id="UP000708298"/>
    </source>
</evidence>
<keyword evidence="6" id="KW-1185">Reference proteome</keyword>
<evidence type="ECO:0000256" key="1">
    <source>
        <dbReference type="SAM" id="Phobius"/>
    </source>
</evidence>
<dbReference type="PANTHER" id="PTHR30386">
    <property type="entry name" value="MEMBRANE FUSION SUBUNIT OF EMRAB-TOLC MULTIDRUG EFFLUX PUMP"/>
    <property type="match status" value="1"/>
</dbReference>
<dbReference type="Gene3D" id="2.40.30.170">
    <property type="match status" value="1"/>
</dbReference>
<dbReference type="GO" id="GO:0055085">
    <property type="term" value="P:transmembrane transport"/>
    <property type="evidence" value="ECO:0007669"/>
    <property type="project" value="InterPro"/>
</dbReference>
<evidence type="ECO:0000259" key="3">
    <source>
        <dbReference type="Pfam" id="PF25917"/>
    </source>
</evidence>
<proteinExistence type="predicted"/>
<evidence type="ECO:0000259" key="4">
    <source>
        <dbReference type="Pfam" id="PF25954"/>
    </source>
</evidence>
<evidence type="ECO:0000259" key="2">
    <source>
        <dbReference type="Pfam" id="PF25876"/>
    </source>
</evidence>
<comment type="caution">
    <text evidence="5">The sequence shown here is derived from an EMBL/GenBank/DDBJ whole genome shotgun (WGS) entry which is preliminary data.</text>
</comment>
<organism evidence="5 6">
    <name type="scientific">Acidisoma silvae</name>
    <dbReference type="NCBI Taxonomy" id="2802396"/>
    <lineage>
        <taxon>Bacteria</taxon>
        <taxon>Pseudomonadati</taxon>
        <taxon>Pseudomonadota</taxon>
        <taxon>Alphaproteobacteria</taxon>
        <taxon>Acetobacterales</taxon>
        <taxon>Acidocellaceae</taxon>
        <taxon>Acidisoma</taxon>
    </lineage>
</organism>
<sequence length="372" mass="39458">MSDATSGRDAAFPPSIDTTTRLRKRPSLKRLASMGVALAVIAGGAWYGHDWWTNGRFIESTDDAYVGGDVTTIAPHVSGFIGHILVADNQFVHAGQLLIQLDPRDYQAAADNAQAVVSAKQASLDELQARYVLQQSTIRQEAAELTAANAQLSFAMSDADRYRRLAATSAGSRQDSQRADSLAQQDSANLAAASAALEGGHEQLTVLSAEITGARADLAQAQASLRMARLNLGYTDIRAPIDGYIGNRAAEQGSYVGAGAYLVSVIPSTGLWVDANFKEDQLTHMVDGDRATITADVLPGHVFHARVASLAPGTGAVFSVIPAENATGNFTKIVQRVPVRLILDDKDPATALLRPGLSTVANVDIRQERNAP</sequence>
<reference evidence="5" key="1">
    <citation type="journal article" date="2021" name="Microorganisms">
        <title>Acidisoma silvae sp. nov. and Acidisomacellulosilytica sp. nov., Two Acidophilic Bacteria Isolated from Decaying Wood, Hydrolyzing Cellulose and Producing Poly-3-hydroxybutyrate.</title>
        <authorList>
            <person name="Mieszkin S."/>
            <person name="Pouder E."/>
            <person name="Uroz S."/>
            <person name="Simon-Colin C."/>
            <person name="Alain K."/>
        </authorList>
    </citation>
    <scope>NUCLEOTIDE SEQUENCE</scope>
    <source>
        <strain evidence="5">HW T2.11</strain>
    </source>
</reference>
<dbReference type="Pfam" id="PF25954">
    <property type="entry name" value="Beta-barrel_RND_2"/>
    <property type="match status" value="1"/>
</dbReference>
<dbReference type="SUPFAM" id="SSF111369">
    <property type="entry name" value="HlyD-like secretion proteins"/>
    <property type="match status" value="2"/>
</dbReference>
<dbReference type="InterPro" id="IPR050739">
    <property type="entry name" value="MFP"/>
</dbReference>
<keyword evidence="1" id="KW-1133">Transmembrane helix</keyword>
<dbReference type="InterPro" id="IPR058624">
    <property type="entry name" value="MdtA-like_HH"/>
</dbReference>
<accession>A0A963YUV3</accession>
<feature type="domain" description="Multidrug resistance protein MdtA-like barrel-sandwich hybrid" evidence="3">
    <location>
        <begin position="71"/>
        <end position="261"/>
    </location>
</feature>
<feature type="transmembrane region" description="Helical" evidence="1">
    <location>
        <begin position="31"/>
        <end position="48"/>
    </location>
</feature>
<feature type="domain" description="Multidrug resistance protein MdtA-like alpha-helical hairpin" evidence="2">
    <location>
        <begin position="140"/>
        <end position="204"/>
    </location>
</feature>
<feature type="domain" description="CusB-like beta-barrel" evidence="4">
    <location>
        <begin position="271"/>
        <end position="314"/>
    </location>
</feature>
<protein>
    <submittedName>
        <fullName evidence="5">HlyD family secretion protein</fullName>
    </submittedName>
</protein>
<dbReference type="RefSeq" id="WP_227322503.1">
    <property type="nucleotide sequence ID" value="NZ_JAESVB010000008.1"/>
</dbReference>
<dbReference type="InterPro" id="IPR058625">
    <property type="entry name" value="MdtA-like_BSH"/>
</dbReference>
<dbReference type="Pfam" id="PF25876">
    <property type="entry name" value="HH_MFP_RND"/>
    <property type="match status" value="1"/>
</dbReference>
<dbReference type="InterPro" id="IPR058792">
    <property type="entry name" value="Beta-barrel_RND_2"/>
</dbReference>
<dbReference type="Gene3D" id="2.40.50.100">
    <property type="match status" value="1"/>
</dbReference>
<keyword evidence="1" id="KW-0812">Transmembrane</keyword>
<dbReference type="Gene3D" id="1.10.287.470">
    <property type="entry name" value="Helix hairpin bin"/>
    <property type="match status" value="2"/>
</dbReference>
<dbReference type="Proteomes" id="UP000708298">
    <property type="component" value="Unassembled WGS sequence"/>
</dbReference>